<dbReference type="OrthoDB" id="5175656at2759"/>
<keyword evidence="2" id="KW-0812">Transmembrane</keyword>
<keyword evidence="6" id="KW-1185">Reference proteome</keyword>
<accession>A0A485LIW7</accession>
<protein>
    <submittedName>
        <fullName evidence="5">Aste57867_21945 protein</fullName>
    </submittedName>
</protein>
<evidence type="ECO:0000256" key="1">
    <source>
        <dbReference type="ARBA" id="ARBA00005705"/>
    </source>
</evidence>
<dbReference type="Pfam" id="PF03577">
    <property type="entry name" value="Peptidase_C69"/>
    <property type="match status" value="1"/>
</dbReference>
<evidence type="ECO:0000256" key="2">
    <source>
        <dbReference type="SAM" id="Phobius"/>
    </source>
</evidence>
<proteinExistence type="inferred from homology"/>
<keyword evidence="2" id="KW-1133">Transmembrane helix</keyword>
<comment type="similarity">
    <text evidence="1">Belongs to the peptidase C69 family. Secernin subfamily.</text>
</comment>
<reference evidence="4" key="2">
    <citation type="submission" date="2019-06" db="EMBL/GenBank/DDBJ databases">
        <title>Genomics analysis of Aphanomyces spp. identifies a new class of oomycete effector associated with host adaptation.</title>
        <authorList>
            <person name="Gaulin E."/>
        </authorList>
    </citation>
    <scope>NUCLEOTIDE SEQUENCE</scope>
    <source>
        <strain evidence="4">CBS 578.67</strain>
    </source>
</reference>
<dbReference type="PANTHER" id="PTHR12994">
    <property type="entry name" value="SECERNIN"/>
    <property type="match status" value="1"/>
</dbReference>
<dbReference type="GO" id="GO:0006508">
    <property type="term" value="P:proteolysis"/>
    <property type="evidence" value="ECO:0007669"/>
    <property type="project" value="InterPro"/>
</dbReference>
<dbReference type="EMBL" id="VJMH01007012">
    <property type="protein sequence ID" value="KAF0686240.1"/>
    <property type="molecule type" value="Genomic_DNA"/>
</dbReference>
<name>A0A485LIW7_9STRA</name>
<feature type="chain" id="PRO_5036355619" evidence="3">
    <location>
        <begin position="23"/>
        <end position="626"/>
    </location>
</feature>
<gene>
    <name evidence="5" type="primary">Aste57867_21945</name>
    <name evidence="4" type="ORF">As57867_021876</name>
    <name evidence="5" type="ORF">ASTE57867_21945</name>
</gene>
<dbReference type="InterPro" id="IPR005322">
    <property type="entry name" value="Peptidase_C69"/>
</dbReference>
<dbReference type="PANTHER" id="PTHR12994:SF17">
    <property type="entry name" value="LD30995P"/>
    <property type="match status" value="1"/>
</dbReference>
<evidence type="ECO:0000313" key="4">
    <source>
        <dbReference type="EMBL" id="KAF0686240.1"/>
    </source>
</evidence>
<sequence>MLGRRLAHLGAFAVAAISLVHACTIIAVTKEASAEKTPLTAHTDDAGYGAADLRLVRVPAADHPHGSERAVYDFSPGYPRVTTLQRGSEYAPKTGEKLSKPLGYIPQVPHTYAYFDQDYGVINEVQLSIAESTCAARTVGWPSDVPYGYNLFGIAELSKLALERCDSARCAIRTMGDAAVTYGFYSEDSGSPLAPGYSDSAEALAISDKYGETWVFHVLTGPKNASAVWAAQRVPAGHVTAIANGFVIRQMNLTDSDNYMASANVASFAQAQGWWDPAQGPFDFTAAYNFNFPGPVGPLYTGRRVWRIFDWFAPSLKLDSTWGQASLPTYPFSVPVDAPVTLDSVFELLKDHYEGTPYDMTQGMAAGPFGIPVRFDGPHGDVQGGWERPISMYRTMFSFVLQATGDVADHLGGTMWYGQGSPHGTVYVPFSCGQDEIPTSYVVGKQSEFHPDSMWWVFDFVNNWSLLRFNVINAQVRAEAKTWQTRAIELHATHVHEQLDVAALQLATNAFADDLFKGWWKLAWRLVSQFSDGYITTGETTEEMKMPGYPTWWLRAVDFATWPGNGYHPPIGSAAQNKTISLDVVPSSGLSTIQGVLFLCVGAALGIAVHERLQRHRRRTDYERML</sequence>
<dbReference type="EMBL" id="CAADRA010007038">
    <property type="protein sequence ID" value="VFT98613.1"/>
    <property type="molecule type" value="Genomic_DNA"/>
</dbReference>
<feature type="transmembrane region" description="Helical" evidence="2">
    <location>
        <begin position="589"/>
        <end position="609"/>
    </location>
</feature>
<keyword evidence="2" id="KW-0472">Membrane</keyword>
<dbReference type="AlphaFoldDB" id="A0A485LIW7"/>
<dbReference type="GO" id="GO:0070004">
    <property type="term" value="F:cysteine-type exopeptidase activity"/>
    <property type="evidence" value="ECO:0007669"/>
    <property type="project" value="InterPro"/>
</dbReference>
<evidence type="ECO:0000256" key="3">
    <source>
        <dbReference type="SAM" id="SignalP"/>
    </source>
</evidence>
<organism evidence="5 6">
    <name type="scientific">Aphanomyces stellatus</name>
    <dbReference type="NCBI Taxonomy" id="120398"/>
    <lineage>
        <taxon>Eukaryota</taxon>
        <taxon>Sar</taxon>
        <taxon>Stramenopiles</taxon>
        <taxon>Oomycota</taxon>
        <taxon>Saprolegniomycetes</taxon>
        <taxon>Saprolegniales</taxon>
        <taxon>Verrucalvaceae</taxon>
        <taxon>Aphanomyces</taxon>
    </lineage>
</organism>
<evidence type="ECO:0000313" key="6">
    <source>
        <dbReference type="Proteomes" id="UP000332933"/>
    </source>
</evidence>
<reference evidence="5 6" key="1">
    <citation type="submission" date="2019-03" db="EMBL/GenBank/DDBJ databases">
        <authorList>
            <person name="Gaulin E."/>
            <person name="Dumas B."/>
        </authorList>
    </citation>
    <scope>NUCLEOTIDE SEQUENCE [LARGE SCALE GENOMIC DNA]</scope>
    <source>
        <strain evidence="5">CBS 568.67</strain>
    </source>
</reference>
<evidence type="ECO:0000313" key="5">
    <source>
        <dbReference type="EMBL" id="VFT98613.1"/>
    </source>
</evidence>
<dbReference type="GO" id="GO:0016805">
    <property type="term" value="F:dipeptidase activity"/>
    <property type="evidence" value="ECO:0007669"/>
    <property type="project" value="InterPro"/>
</dbReference>
<feature type="signal peptide" evidence="3">
    <location>
        <begin position="1"/>
        <end position="22"/>
    </location>
</feature>
<keyword evidence="3" id="KW-0732">Signal</keyword>
<dbReference type="Proteomes" id="UP000332933">
    <property type="component" value="Unassembled WGS sequence"/>
</dbReference>